<dbReference type="AlphaFoldDB" id="A0A6L2LVC1"/>
<feature type="compositionally biased region" description="Basic and acidic residues" evidence="1">
    <location>
        <begin position="178"/>
        <end position="196"/>
    </location>
</feature>
<evidence type="ECO:0000313" key="2">
    <source>
        <dbReference type="EMBL" id="GEU65746.1"/>
    </source>
</evidence>
<dbReference type="GO" id="GO:0016301">
    <property type="term" value="F:kinase activity"/>
    <property type="evidence" value="ECO:0007669"/>
    <property type="project" value="UniProtKB-KW"/>
</dbReference>
<keyword evidence="2" id="KW-0418">Kinase</keyword>
<dbReference type="EMBL" id="BKCJ010005259">
    <property type="protein sequence ID" value="GEU65746.1"/>
    <property type="molecule type" value="Genomic_DNA"/>
</dbReference>
<comment type="caution">
    <text evidence="2">The sequence shown here is derived from an EMBL/GenBank/DDBJ whole genome shotgun (WGS) entry which is preliminary data.</text>
</comment>
<keyword evidence="2" id="KW-0808">Transferase</keyword>
<sequence length="356" mass="41317">MNDTIVTFKLHYGGVLVRGPVTEYRDYDYVSMEREKNRVCLWSFTTELRRLGFKDCDVNSVYYKEPLKTLTDGMKLIYDQASLYDMFSCASRTGVVELYVEHSEEWLRTNNKLVDYDYTIGMSFDQKDHEEDFEVELDTVVETLSPNQDTKVTDGINAVREHYKALNRNKLIPAPNIPEKEPHHGYEENDNSKGSEENYLENSDVESLDEEILEDGTTQMRTPVRFPGYNENCRTISFFIGQSFNDHTQFKRVGVKWETMIYAHPDIKPTYTQDTIKAQLELEVTRSQCKRAKAIVIKRLEKDVLHEYKKLNDYAISLVDTNPGSSVNIEVEQIGRGFLPSSRGCMFAWRLCVMGF</sequence>
<accession>A0A6L2LVC1</accession>
<evidence type="ECO:0000256" key="1">
    <source>
        <dbReference type="SAM" id="MobiDB-lite"/>
    </source>
</evidence>
<gene>
    <name evidence="2" type="ORF">Tci_037724</name>
</gene>
<reference evidence="2" key="1">
    <citation type="journal article" date="2019" name="Sci. Rep.">
        <title>Draft genome of Tanacetum cinerariifolium, the natural source of mosquito coil.</title>
        <authorList>
            <person name="Yamashiro T."/>
            <person name="Shiraishi A."/>
            <person name="Satake H."/>
            <person name="Nakayama K."/>
        </authorList>
    </citation>
    <scope>NUCLEOTIDE SEQUENCE</scope>
</reference>
<keyword evidence="2" id="KW-0430">Lectin</keyword>
<dbReference type="GO" id="GO:0030246">
    <property type="term" value="F:carbohydrate binding"/>
    <property type="evidence" value="ECO:0007669"/>
    <property type="project" value="UniProtKB-KW"/>
</dbReference>
<feature type="region of interest" description="Disordered" evidence="1">
    <location>
        <begin position="171"/>
        <end position="204"/>
    </location>
</feature>
<keyword evidence="2" id="KW-0675">Receptor</keyword>
<protein>
    <submittedName>
        <fullName evidence="2">L-type lectin-domain containing receptor kinase IX.1</fullName>
    </submittedName>
</protein>
<organism evidence="2">
    <name type="scientific">Tanacetum cinerariifolium</name>
    <name type="common">Dalmatian daisy</name>
    <name type="synonym">Chrysanthemum cinerariifolium</name>
    <dbReference type="NCBI Taxonomy" id="118510"/>
    <lineage>
        <taxon>Eukaryota</taxon>
        <taxon>Viridiplantae</taxon>
        <taxon>Streptophyta</taxon>
        <taxon>Embryophyta</taxon>
        <taxon>Tracheophyta</taxon>
        <taxon>Spermatophyta</taxon>
        <taxon>Magnoliopsida</taxon>
        <taxon>eudicotyledons</taxon>
        <taxon>Gunneridae</taxon>
        <taxon>Pentapetalae</taxon>
        <taxon>asterids</taxon>
        <taxon>campanulids</taxon>
        <taxon>Asterales</taxon>
        <taxon>Asteraceae</taxon>
        <taxon>Asteroideae</taxon>
        <taxon>Anthemideae</taxon>
        <taxon>Anthemidinae</taxon>
        <taxon>Tanacetum</taxon>
    </lineage>
</organism>
<name>A0A6L2LVC1_TANCI</name>
<proteinExistence type="predicted"/>